<dbReference type="InterPro" id="IPR007235">
    <property type="entry name" value="Glyco_trans_28_C"/>
</dbReference>
<dbReference type="EC" id="2.4.1.227" evidence="10"/>
<dbReference type="GO" id="GO:0005886">
    <property type="term" value="C:plasma membrane"/>
    <property type="evidence" value="ECO:0007669"/>
    <property type="project" value="UniProtKB-SubCell"/>
</dbReference>
<comment type="function">
    <text evidence="10">Cell wall formation. Catalyzes the transfer of a GlcNAc subunit on undecaprenyl-pyrophosphoryl-MurNAc-pentapeptide (lipid intermediate I) to form undecaprenyl-pyrophosphoryl-MurNAc-(pentapeptide)GlcNAc (lipid intermediate II).</text>
</comment>
<evidence type="ECO:0000256" key="8">
    <source>
        <dbReference type="ARBA" id="ARBA00023306"/>
    </source>
</evidence>
<dbReference type="GO" id="GO:0005975">
    <property type="term" value="P:carbohydrate metabolic process"/>
    <property type="evidence" value="ECO:0007669"/>
    <property type="project" value="InterPro"/>
</dbReference>
<name>A0A1C6K646_9FIRM</name>
<dbReference type="Gene3D" id="3.40.50.2000">
    <property type="entry name" value="Glycogen Phosphorylase B"/>
    <property type="match status" value="2"/>
</dbReference>
<dbReference type="InterPro" id="IPR004276">
    <property type="entry name" value="GlycoTrans_28_N"/>
</dbReference>
<dbReference type="HAMAP" id="MF_00033">
    <property type="entry name" value="MurG"/>
    <property type="match status" value="1"/>
</dbReference>
<keyword evidence="8 10" id="KW-0131">Cell cycle</keyword>
<evidence type="ECO:0000256" key="4">
    <source>
        <dbReference type="ARBA" id="ARBA00022679"/>
    </source>
</evidence>
<comment type="subcellular location">
    <subcellularLocation>
        <location evidence="10">Cell membrane</location>
        <topology evidence="10">Peripheral membrane protein</topology>
        <orientation evidence="10">Cytoplasmic side</orientation>
    </subcellularLocation>
</comment>
<comment type="pathway">
    <text evidence="10">Cell wall biogenesis; peptidoglycan biosynthesis.</text>
</comment>
<evidence type="ECO:0000256" key="7">
    <source>
        <dbReference type="ARBA" id="ARBA00023136"/>
    </source>
</evidence>
<evidence type="ECO:0000256" key="9">
    <source>
        <dbReference type="ARBA" id="ARBA00023316"/>
    </source>
</evidence>
<feature type="domain" description="Glycosyl transferase family 28 C-terminal" evidence="12">
    <location>
        <begin position="194"/>
        <end position="360"/>
    </location>
</feature>
<evidence type="ECO:0000256" key="1">
    <source>
        <dbReference type="ARBA" id="ARBA00022475"/>
    </source>
</evidence>
<dbReference type="AlphaFoldDB" id="A0A1C6K646"/>
<dbReference type="EMBL" id="FMHG01000003">
    <property type="protein sequence ID" value="SCJ89786.1"/>
    <property type="molecule type" value="Genomic_DNA"/>
</dbReference>
<keyword evidence="6 10" id="KW-0573">Peptidoglycan synthesis</keyword>
<feature type="domain" description="Glycosyltransferase family 28 N-terminal" evidence="11">
    <location>
        <begin position="4"/>
        <end position="146"/>
    </location>
</feature>
<accession>A0A1C6K646</accession>
<evidence type="ECO:0000256" key="3">
    <source>
        <dbReference type="ARBA" id="ARBA00022676"/>
    </source>
</evidence>
<feature type="binding site" evidence="10">
    <location>
        <position position="260"/>
    </location>
    <ligand>
        <name>UDP-N-acetyl-alpha-D-glucosamine</name>
        <dbReference type="ChEBI" id="CHEBI:57705"/>
    </ligand>
</feature>
<evidence type="ECO:0000313" key="13">
    <source>
        <dbReference type="EMBL" id="SCJ89786.1"/>
    </source>
</evidence>
<dbReference type="GO" id="GO:0071555">
    <property type="term" value="P:cell wall organization"/>
    <property type="evidence" value="ECO:0007669"/>
    <property type="project" value="UniProtKB-KW"/>
</dbReference>
<reference evidence="13" key="1">
    <citation type="submission" date="2015-09" db="EMBL/GenBank/DDBJ databases">
        <authorList>
            <consortium name="Pathogen Informatics"/>
        </authorList>
    </citation>
    <scope>NUCLEOTIDE SEQUENCE</scope>
    <source>
        <strain evidence="13">2789STDY5834896</strain>
    </source>
</reference>
<keyword evidence="4 10" id="KW-0808">Transferase</keyword>
<gene>
    <name evidence="10 13" type="primary">murG</name>
    <name evidence="13" type="ORF">SAMEA3545359_02675</name>
</gene>
<dbReference type="GO" id="GO:0009252">
    <property type="term" value="P:peptidoglycan biosynthetic process"/>
    <property type="evidence" value="ECO:0007669"/>
    <property type="project" value="UniProtKB-UniRule"/>
</dbReference>
<keyword evidence="3 10" id="KW-0328">Glycosyltransferase</keyword>
<keyword evidence="2 10" id="KW-0132">Cell division</keyword>
<dbReference type="UniPathway" id="UPA00219"/>
<comment type="catalytic activity">
    <reaction evidence="10">
        <text>di-trans,octa-cis-undecaprenyl diphospho-N-acetyl-alpha-D-muramoyl-L-alanyl-D-glutamyl-meso-2,6-diaminopimeloyl-D-alanyl-D-alanine + UDP-N-acetyl-alpha-D-glucosamine = di-trans,octa-cis-undecaprenyl diphospho-[N-acetyl-alpha-D-glucosaminyl-(1-&gt;4)]-N-acetyl-alpha-D-muramoyl-L-alanyl-D-glutamyl-meso-2,6-diaminopimeloyl-D-alanyl-D-alanine + UDP + H(+)</text>
        <dbReference type="Rhea" id="RHEA:31227"/>
        <dbReference type="ChEBI" id="CHEBI:15378"/>
        <dbReference type="ChEBI" id="CHEBI:57705"/>
        <dbReference type="ChEBI" id="CHEBI:58223"/>
        <dbReference type="ChEBI" id="CHEBI:61387"/>
        <dbReference type="ChEBI" id="CHEBI:61388"/>
        <dbReference type="EC" id="2.4.1.227"/>
    </reaction>
</comment>
<feature type="binding site" evidence="10">
    <location>
        <position position="128"/>
    </location>
    <ligand>
        <name>UDP-N-acetyl-alpha-D-glucosamine</name>
        <dbReference type="ChEBI" id="CHEBI:57705"/>
    </ligand>
</feature>
<keyword evidence="1 10" id="KW-1003">Cell membrane</keyword>
<feature type="binding site" evidence="10">
    <location>
        <position position="170"/>
    </location>
    <ligand>
        <name>UDP-N-acetyl-alpha-D-glucosamine</name>
        <dbReference type="ChEBI" id="CHEBI:57705"/>
    </ligand>
</feature>
<dbReference type="SUPFAM" id="SSF53756">
    <property type="entry name" value="UDP-Glycosyltransferase/glycogen phosphorylase"/>
    <property type="match status" value="1"/>
</dbReference>
<evidence type="ECO:0000259" key="11">
    <source>
        <dbReference type="Pfam" id="PF03033"/>
    </source>
</evidence>
<dbReference type="Pfam" id="PF03033">
    <property type="entry name" value="Glyco_transf_28"/>
    <property type="match status" value="1"/>
</dbReference>
<evidence type="ECO:0000256" key="6">
    <source>
        <dbReference type="ARBA" id="ARBA00022984"/>
    </source>
</evidence>
<feature type="binding site" evidence="10">
    <location>
        <position position="305"/>
    </location>
    <ligand>
        <name>UDP-N-acetyl-alpha-D-glucosamine</name>
        <dbReference type="ChEBI" id="CHEBI:57705"/>
    </ligand>
</feature>
<keyword evidence="9 10" id="KW-0961">Cell wall biogenesis/degradation</keyword>
<dbReference type="PANTHER" id="PTHR21015">
    <property type="entry name" value="UDP-N-ACETYLGLUCOSAMINE--N-ACETYLMURAMYL-(PENTAPEPTIDE) PYROPHOSPHORYL-UNDECAPRENOL N-ACETYLGLUCOSAMINE TRANSFERASE 1"/>
    <property type="match status" value="1"/>
</dbReference>
<protein>
    <recommendedName>
        <fullName evidence="10">UDP-N-acetylglucosamine--N-acetylmuramyl-(pentapeptide) pyrophosphoryl-undecaprenol N-acetylglucosamine transferase</fullName>
        <ecNumber evidence="10">2.4.1.227</ecNumber>
    </recommendedName>
    <alternativeName>
        <fullName evidence="10">Undecaprenyl-PP-MurNAc-pentapeptide-UDPGlcNAc GlcNAc transferase</fullName>
    </alternativeName>
</protein>
<keyword evidence="7 10" id="KW-0472">Membrane</keyword>
<sequence>MRLLLAGGGTAGHINPALAIAEAVKRARPDAQIAFVGNQNSMEERLVGRAGYPFYTMRVRGFYRSFSPSAMAHNFDAVRCLVGAPSRAKKILREFSPDIVVGTGGYVSGPIVQQAAKMGIKTAIHEQNAFPGVTNKLLAKEVDKVLLAVPAAEQYLHPKGRCVITGNPVRQSVLAASKKEARRALGLGEWETCILSFGGSLGARPINEVVADLMAYTQKNCPQVRHIHAYGGSGRAAFMERLRQNGVDAQNERLDIREYIEDMDRCMAAADLVICRAGAITLSELEAAGKAAILIPSPYVAENHQYHNAMVLQKAGGAAVIEEKDLTGELLIKKVAALIADPGELARWGHASSRIAIIDAAQRICRELLAMV</sequence>
<feature type="binding site" evidence="10">
    <location>
        <begin position="10"/>
        <end position="12"/>
    </location>
    <ligand>
        <name>UDP-N-acetyl-alpha-D-glucosamine</name>
        <dbReference type="ChEBI" id="CHEBI:57705"/>
    </ligand>
</feature>
<dbReference type="Pfam" id="PF04101">
    <property type="entry name" value="Glyco_tran_28_C"/>
    <property type="match status" value="1"/>
</dbReference>
<proteinExistence type="inferred from homology"/>
<comment type="caution">
    <text evidence="10">Lacks conserved residue(s) required for the propagation of feature annotation.</text>
</comment>
<comment type="similarity">
    <text evidence="10">Belongs to the glycosyltransferase 28 family. MurG subfamily.</text>
</comment>
<dbReference type="GO" id="GO:0008360">
    <property type="term" value="P:regulation of cell shape"/>
    <property type="evidence" value="ECO:0007669"/>
    <property type="project" value="UniProtKB-KW"/>
</dbReference>
<dbReference type="CDD" id="cd03785">
    <property type="entry name" value="GT28_MurG"/>
    <property type="match status" value="1"/>
</dbReference>
<evidence type="ECO:0000256" key="2">
    <source>
        <dbReference type="ARBA" id="ARBA00022618"/>
    </source>
</evidence>
<feature type="binding site" evidence="10">
    <location>
        <position position="200"/>
    </location>
    <ligand>
        <name>UDP-N-acetyl-alpha-D-glucosamine</name>
        <dbReference type="ChEBI" id="CHEBI:57705"/>
    </ligand>
</feature>
<dbReference type="PANTHER" id="PTHR21015:SF22">
    <property type="entry name" value="GLYCOSYLTRANSFERASE"/>
    <property type="match status" value="1"/>
</dbReference>
<dbReference type="GO" id="GO:0051301">
    <property type="term" value="P:cell division"/>
    <property type="evidence" value="ECO:0007669"/>
    <property type="project" value="UniProtKB-KW"/>
</dbReference>
<dbReference type="GO" id="GO:0051991">
    <property type="term" value="F:UDP-N-acetyl-D-glucosamine:N-acetylmuramoyl-L-alanyl-D-glutamyl-meso-2,6-diaminopimelyl-D-alanyl-D-alanine-diphosphoundecaprenol 4-beta-N-acetylglucosaminlytransferase activity"/>
    <property type="evidence" value="ECO:0007669"/>
    <property type="project" value="RHEA"/>
</dbReference>
<dbReference type="InterPro" id="IPR006009">
    <property type="entry name" value="GlcNAc_MurG"/>
</dbReference>
<evidence type="ECO:0000259" key="12">
    <source>
        <dbReference type="Pfam" id="PF04101"/>
    </source>
</evidence>
<dbReference type="GO" id="GO:0050511">
    <property type="term" value="F:undecaprenyldiphospho-muramoylpentapeptide beta-N-acetylglucosaminyltransferase activity"/>
    <property type="evidence" value="ECO:0007669"/>
    <property type="project" value="UniProtKB-UniRule"/>
</dbReference>
<evidence type="ECO:0000256" key="10">
    <source>
        <dbReference type="HAMAP-Rule" id="MF_00033"/>
    </source>
</evidence>
<organism evidence="13">
    <name type="scientific">uncultured Anaerotruncus sp</name>
    <dbReference type="NCBI Taxonomy" id="905011"/>
    <lineage>
        <taxon>Bacteria</taxon>
        <taxon>Bacillati</taxon>
        <taxon>Bacillota</taxon>
        <taxon>Clostridia</taxon>
        <taxon>Eubacteriales</taxon>
        <taxon>Oscillospiraceae</taxon>
        <taxon>Anaerotruncus</taxon>
        <taxon>environmental samples</taxon>
    </lineage>
</organism>
<evidence type="ECO:0000256" key="5">
    <source>
        <dbReference type="ARBA" id="ARBA00022960"/>
    </source>
</evidence>
<keyword evidence="5 10" id="KW-0133">Cell shape</keyword>
<dbReference type="NCBIfam" id="TIGR01133">
    <property type="entry name" value="murG"/>
    <property type="match status" value="1"/>
</dbReference>